<dbReference type="InterPro" id="IPR036291">
    <property type="entry name" value="NAD(P)-bd_dom_sf"/>
</dbReference>
<dbReference type="SUPFAM" id="SSF51735">
    <property type="entry name" value="NAD(P)-binding Rossmann-fold domains"/>
    <property type="match status" value="1"/>
</dbReference>
<dbReference type="SUPFAM" id="SSF50129">
    <property type="entry name" value="GroES-like"/>
    <property type="match status" value="1"/>
</dbReference>
<sequence length="365" mass="39523">MGLPPTHRALVVVEAGKVGINQQPLPKYGDEEILVKVKAVAINPTDWKHVDRFLKPGQSIGCDFSGDVVAVGRDAASKISVGDAVAGFTRGGFVIGDNGAFQEYVMTYPENVWHKPASLPYEEAAPMGGIAFSTAVCALHTVLDLPYETSKPQPILIWSGATGVGMYAIKLATLAGFKVVTTASEKNWDLVKSLGAEAVFDYKDPEVVEKIKNWVNESGQGPLKKALNAVSTPDSTAQCAVLVGAGGSVVTLLPVPNDLDPKGAEVKFMLVYRALKQNGVEARRRMCEWTEEDVLAAKTRNPTYIENNAKLREWNQRMPSLIESGKLPKGLVPLKIYQGMEKLPEAIDYARLGRVSGEKLVVIFD</sequence>
<dbReference type="HOGENOM" id="CLU_026673_16_1_1"/>
<dbReference type="STRING" id="1109443.G4TNQ1"/>
<dbReference type="Pfam" id="PF00107">
    <property type="entry name" value="ADH_zinc_N"/>
    <property type="match status" value="1"/>
</dbReference>
<dbReference type="FunCoup" id="G4TNQ1">
    <property type="interactions" value="8"/>
</dbReference>
<dbReference type="InParanoid" id="G4TNQ1"/>
<evidence type="ECO:0000259" key="1">
    <source>
        <dbReference type="SMART" id="SM00829"/>
    </source>
</evidence>
<dbReference type="AlphaFoldDB" id="G4TNQ1"/>
<evidence type="ECO:0000313" key="2">
    <source>
        <dbReference type="EMBL" id="CCA72944.1"/>
    </source>
</evidence>
<dbReference type="Proteomes" id="UP000007148">
    <property type="component" value="Unassembled WGS sequence"/>
</dbReference>
<dbReference type="eggNOG" id="KOG1198">
    <property type="taxonomic scope" value="Eukaryota"/>
</dbReference>
<dbReference type="InterPro" id="IPR047122">
    <property type="entry name" value="Trans-enoyl_RdTase-like"/>
</dbReference>
<dbReference type="InterPro" id="IPR013154">
    <property type="entry name" value="ADH-like_N"/>
</dbReference>
<feature type="domain" description="Enoyl reductase (ER)" evidence="1">
    <location>
        <begin position="19"/>
        <end position="362"/>
    </location>
</feature>
<evidence type="ECO:0000313" key="3">
    <source>
        <dbReference type="Proteomes" id="UP000007148"/>
    </source>
</evidence>
<dbReference type="EMBL" id="CAFZ01000192">
    <property type="protein sequence ID" value="CCA72944.1"/>
    <property type="molecule type" value="Genomic_DNA"/>
</dbReference>
<dbReference type="PANTHER" id="PTHR45348:SF2">
    <property type="entry name" value="ZINC-TYPE ALCOHOL DEHYDROGENASE-LIKE PROTEIN C2E1P3.01"/>
    <property type="match status" value="1"/>
</dbReference>
<dbReference type="CDD" id="cd08249">
    <property type="entry name" value="enoyl_reductase_like"/>
    <property type="match status" value="1"/>
</dbReference>
<dbReference type="Gene3D" id="3.90.180.10">
    <property type="entry name" value="Medium-chain alcohol dehydrogenases, catalytic domain"/>
    <property type="match status" value="1"/>
</dbReference>
<gene>
    <name evidence="2" type="ORF">PIIN_06899</name>
</gene>
<accession>G4TNQ1</accession>
<keyword evidence="3" id="KW-1185">Reference proteome</keyword>
<dbReference type="SMART" id="SM00829">
    <property type="entry name" value="PKS_ER"/>
    <property type="match status" value="1"/>
</dbReference>
<organism evidence="2 3">
    <name type="scientific">Serendipita indica (strain DSM 11827)</name>
    <name type="common">Root endophyte fungus</name>
    <name type="synonym">Piriformospora indica</name>
    <dbReference type="NCBI Taxonomy" id="1109443"/>
    <lineage>
        <taxon>Eukaryota</taxon>
        <taxon>Fungi</taxon>
        <taxon>Dikarya</taxon>
        <taxon>Basidiomycota</taxon>
        <taxon>Agaricomycotina</taxon>
        <taxon>Agaricomycetes</taxon>
        <taxon>Sebacinales</taxon>
        <taxon>Serendipitaceae</taxon>
        <taxon>Serendipita</taxon>
    </lineage>
</organism>
<dbReference type="Pfam" id="PF08240">
    <property type="entry name" value="ADH_N"/>
    <property type="match status" value="1"/>
</dbReference>
<dbReference type="InterPro" id="IPR011032">
    <property type="entry name" value="GroES-like_sf"/>
</dbReference>
<name>G4TNQ1_SERID</name>
<dbReference type="PANTHER" id="PTHR45348">
    <property type="entry name" value="HYPOTHETICAL OXIDOREDUCTASE (EUROFUNG)"/>
    <property type="match status" value="1"/>
</dbReference>
<comment type="caution">
    <text evidence="2">The sequence shown here is derived from an EMBL/GenBank/DDBJ whole genome shotgun (WGS) entry which is preliminary data.</text>
</comment>
<dbReference type="Gene3D" id="3.40.50.720">
    <property type="entry name" value="NAD(P)-binding Rossmann-like Domain"/>
    <property type="match status" value="1"/>
</dbReference>
<dbReference type="InterPro" id="IPR013149">
    <property type="entry name" value="ADH-like_C"/>
</dbReference>
<dbReference type="GO" id="GO:0016651">
    <property type="term" value="F:oxidoreductase activity, acting on NAD(P)H"/>
    <property type="evidence" value="ECO:0007669"/>
    <property type="project" value="InterPro"/>
</dbReference>
<proteinExistence type="predicted"/>
<protein>
    <submittedName>
        <fullName evidence="2">Related to toxD protein</fullName>
    </submittedName>
</protein>
<dbReference type="InterPro" id="IPR020843">
    <property type="entry name" value="ER"/>
</dbReference>
<reference evidence="2 3" key="1">
    <citation type="journal article" date="2011" name="PLoS Pathog.">
        <title>Endophytic Life Strategies Decoded by Genome and Transcriptome Analyses of the Mutualistic Root Symbiont Piriformospora indica.</title>
        <authorList>
            <person name="Zuccaro A."/>
            <person name="Lahrmann U."/>
            <person name="Guldener U."/>
            <person name="Langen G."/>
            <person name="Pfiffi S."/>
            <person name="Biedenkopf D."/>
            <person name="Wong P."/>
            <person name="Samans B."/>
            <person name="Grimm C."/>
            <person name="Basiewicz M."/>
            <person name="Murat C."/>
            <person name="Martin F."/>
            <person name="Kogel K.H."/>
        </authorList>
    </citation>
    <scope>NUCLEOTIDE SEQUENCE [LARGE SCALE GENOMIC DNA]</scope>
    <source>
        <strain evidence="2 3">DSM 11827</strain>
    </source>
</reference>
<dbReference type="OMA" id="LTLMWAN"/>
<dbReference type="OrthoDB" id="10257049at2759"/>